<evidence type="ECO:0000256" key="2">
    <source>
        <dbReference type="SAM" id="Phobius"/>
    </source>
</evidence>
<name>A0A543FMH8_9MICO</name>
<organism evidence="3 4">
    <name type="scientific">Microbacterium kyungheense</name>
    <dbReference type="NCBI Taxonomy" id="1263636"/>
    <lineage>
        <taxon>Bacteria</taxon>
        <taxon>Bacillati</taxon>
        <taxon>Actinomycetota</taxon>
        <taxon>Actinomycetes</taxon>
        <taxon>Micrococcales</taxon>
        <taxon>Microbacteriaceae</taxon>
        <taxon>Microbacterium</taxon>
    </lineage>
</organism>
<dbReference type="AlphaFoldDB" id="A0A543FMH8"/>
<keyword evidence="2" id="KW-0472">Membrane</keyword>
<gene>
    <name evidence="3" type="ORF">FB391_1158</name>
</gene>
<dbReference type="RefSeq" id="WP_141893433.1">
    <property type="nucleotide sequence ID" value="NZ_BAABLH010000005.1"/>
</dbReference>
<evidence type="ECO:0000313" key="4">
    <source>
        <dbReference type="Proteomes" id="UP000320235"/>
    </source>
</evidence>
<protein>
    <submittedName>
        <fullName evidence="3">Uncharacterized protein</fullName>
    </submittedName>
</protein>
<comment type="caution">
    <text evidence="3">The sequence shown here is derived from an EMBL/GenBank/DDBJ whole genome shotgun (WGS) entry which is preliminary data.</text>
</comment>
<dbReference type="Proteomes" id="UP000320235">
    <property type="component" value="Unassembled WGS sequence"/>
</dbReference>
<feature type="transmembrane region" description="Helical" evidence="2">
    <location>
        <begin position="70"/>
        <end position="90"/>
    </location>
</feature>
<feature type="compositionally biased region" description="Polar residues" evidence="1">
    <location>
        <begin position="1"/>
        <end position="10"/>
    </location>
</feature>
<keyword evidence="2" id="KW-0812">Transmembrane</keyword>
<keyword evidence="4" id="KW-1185">Reference proteome</keyword>
<dbReference type="OrthoDB" id="4990523at2"/>
<evidence type="ECO:0000313" key="3">
    <source>
        <dbReference type="EMBL" id="TQM34864.1"/>
    </source>
</evidence>
<dbReference type="EMBL" id="VFPE01000001">
    <property type="protein sequence ID" value="TQM34864.1"/>
    <property type="molecule type" value="Genomic_DNA"/>
</dbReference>
<sequence>MPQQLAQAGTGSAPRRIGERRQGVDRVRHGLRRALATEAAGWRSIGRALVRRPRVPRGATAIGYDKPVRMVLVVFAVLSLVEIPIVDLLFRGIPAVRWPMLALGVWGVLTVAGMLCGYVTRPHAVGPAGIRIRHGGEVDVDLPWEVVASVERRRVGLSGAPALSLTGEGEAQVLNQVVQDFVDIEIALERPTALRLPQGDVTVSALRVSADDPAAFLDAVRRHIP</sequence>
<feature type="region of interest" description="Disordered" evidence="1">
    <location>
        <begin position="1"/>
        <end position="21"/>
    </location>
</feature>
<proteinExistence type="predicted"/>
<feature type="transmembrane region" description="Helical" evidence="2">
    <location>
        <begin position="96"/>
        <end position="119"/>
    </location>
</feature>
<reference evidence="3 4" key="1">
    <citation type="submission" date="2019-06" db="EMBL/GenBank/DDBJ databases">
        <title>Sequencing the genomes of 1000 actinobacteria strains.</title>
        <authorList>
            <person name="Klenk H.-P."/>
        </authorList>
    </citation>
    <scope>NUCLEOTIDE SEQUENCE [LARGE SCALE GENOMIC DNA]</scope>
    <source>
        <strain evidence="3 4">DSM 105492</strain>
    </source>
</reference>
<accession>A0A543FMH8</accession>
<keyword evidence="2" id="KW-1133">Transmembrane helix</keyword>
<evidence type="ECO:0000256" key="1">
    <source>
        <dbReference type="SAM" id="MobiDB-lite"/>
    </source>
</evidence>